<evidence type="ECO:0000256" key="8">
    <source>
        <dbReference type="ARBA" id="ARBA00023136"/>
    </source>
</evidence>
<keyword evidence="7 16" id="KW-1133">Transmembrane helix</keyword>
<dbReference type="GO" id="GO:0015648">
    <property type="term" value="F:lipid-linked peptidoglycan transporter activity"/>
    <property type="evidence" value="ECO:0007669"/>
    <property type="project" value="TreeGrafter"/>
</dbReference>
<comment type="caution">
    <text evidence="17">The sequence shown here is derived from an EMBL/GenBank/DDBJ whole genome shotgun (WGS) entry which is preliminary data.</text>
</comment>
<dbReference type="Proteomes" id="UP000177722">
    <property type="component" value="Unassembled WGS sequence"/>
</dbReference>
<evidence type="ECO:0000313" key="17">
    <source>
        <dbReference type="EMBL" id="OHB04693.1"/>
    </source>
</evidence>
<dbReference type="GO" id="GO:0032153">
    <property type="term" value="C:cell division site"/>
    <property type="evidence" value="ECO:0007669"/>
    <property type="project" value="TreeGrafter"/>
</dbReference>
<sequence length="368" mass="40336">MKLFRYNNSHAPDYVIVFSTFFLVVFGLVMLASASSDLGQEKFGDSYFYLKHQLLYGLSFGIIGFIAASKIYYKRYQHWALFLLIVTIGFLLLIFTPIGVTSGGATRWLALGPLTFQPSELLKITFIVYLASWLSGKTERRRSFFGGFMPFLIISGIVGIILILQPSTSAAIILLGTALIVYFASGARISYIIGAIILGLAALLVISYLTPYRWERIKSFLDPATDTQSASYQITQARIAIGSGGLWGRGFGQSTTKLHYLPQPIDDSIFAVIAEELGFVGSAILIFAFVSLIIRSFFLSYRMNDDFGKLLLIGFGTLIAIQTFVHIGAISGLIPLTGMSLPFISSGGTALVIFMTISGIIVNISKYT</sequence>
<evidence type="ECO:0000256" key="6">
    <source>
        <dbReference type="ARBA" id="ARBA00022984"/>
    </source>
</evidence>
<feature type="transmembrane region" description="Helical" evidence="16">
    <location>
        <begin position="80"/>
        <end position="100"/>
    </location>
</feature>
<dbReference type="PANTHER" id="PTHR30474:SF2">
    <property type="entry name" value="PEPTIDOGLYCAN GLYCOSYLTRANSFERASE FTSW-RELATED"/>
    <property type="match status" value="1"/>
</dbReference>
<comment type="subcellular location">
    <subcellularLocation>
        <location evidence="1">Membrane</location>
        <topology evidence="1">Multi-pass membrane protein</topology>
    </subcellularLocation>
</comment>
<evidence type="ECO:0000256" key="9">
    <source>
        <dbReference type="ARBA" id="ARBA00032370"/>
    </source>
</evidence>
<dbReference type="EMBL" id="MHWF01000036">
    <property type="protein sequence ID" value="OHB04693.1"/>
    <property type="molecule type" value="Genomic_DNA"/>
</dbReference>
<evidence type="ECO:0000256" key="16">
    <source>
        <dbReference type="SAM" id="Phobius"/>
    </source>
</evidence>
<dbReference type="GO" id="GO:0009252">
    <property type="term" value="P:peptidoglycan biosynthetic process"/>
    <property type="evidence" value="ECO:0007669"/>
    <property type="project" value="UniProtKB-KW"/>
</dbReference>
<feature type="transmembrane region" description="Helical" evidence="16">
    <location>
        <begin position="143"/>
        <end position="162"/>
    </location>
</feature>
<feature type="transmembrane region" description="Helical" evidence="16">
    <location>
        <begin position="120"/>
        <end position="136"/>
    </location>
</feature>
<keyword evidence="3" id="KW-0808">Transferase</keyword>
<dbReference type="GO" id="GO:0005886">
    <property type="term" value="C:plasma membrane"/>
    <property type="evidence" value="ECO:0007669"/>
    <property type="project" value="TreeGrafter"/>
</dbReference>
<protein>
    <recommendedName>
        <fullName evidence="12">Probable peptidoglycan glycosyltransferase FtsW</fullName>
        <ecNumber evidence="14">2.4.99.28</ecNumber>
    </recommendedName>
    <alternativeName>
        <fullName evidence="13">Cell division protein FtsW</fullName>
    </alternativeName>
    <alternativeName>
        <fullName evidence="10">Cell wall polymerase</fullName>
    </alternativeName>
    <alternativeName>
        <fullName evidence="9">Peptidoglycan polymerase</fullName>
    </alternativeName>
</protein>
<dbReference type="AlphaFoldDB" id="A0A1G2U5B7"/>
<accession>A0A1G2U5B7</accession>
<name>A0A1G2U5B7_9BACT</name>
<feature type="transmembrane region" description="Helical" evidence="16">
    <location>
        <begin position="310"/>
        <end position="334"/>
    </location>
</feature>
<evidence type="ECO:0000256" key="3">
    <source>
        <dbReference type="ARBA" id="ARBA00022679"/>
    </source>
</evidence>
<feature type="transmembrane region" description="Helical" evidence="16">
    <location>
        <begin position="340"/>
        <end position="364"/>
    </location>
</feature>
<dbReference type="EC" id="2.4.99.28" evidence="14"/>
<evidence type="ECO:0000256" key="5">
    <source>
        <dbReference type="ARBA" id="ARBA00022960"/>
    </source>
</evidence>
<dbReference type="GO" id="GO:0008360">
    <property type="term" value="P:regulation of cell shape"/>
    <property type="evidence" value="ECO:0007669"/>
    <property type="project" value="UniProtKB-KW"/>
</dbReference>
<evidence type="ECO:0000256" key="10">
    <source>
        <dbReference type="ARBA" id="ARBA00033270"/>
    </source>
</evidence>
<keyword evidence="4 16" id="KW-0812">Transmembrane</keyword>
<evidence type="ECO:0000256" key="11">
    <source>
        <dbReference type="ARBA" id="ARBA00038053"/>
    </source>
</evidence>
<keyword evidence="6" id="KW-0573">Peptidoglycan synthesis</keyword>
<feature type="transmembrane region" description="Helical" evidence="16">
    <location>
        <begin position="277"/>
        <end position="298"/>
    </location>
</feature>
<comment type="similarity">
    <text evidence="11">Belongs to the SEDS family. FtsW subfamily.</text>
</comment>
<reference evidence="17 18" key="1">
    <citation type="journal article" date="2016" name="Nat. Commun.">
        <title>Thousands of microbial genomes shed light on interconnected biogeochemical processes in an aquifer system.</title>
        <authorList>
            <person name="Anantharaman K."/>
            <person name="Brown C.T."/>
            <person name="Hug L.A."/>
            <person name="Sharon I."/>
            <person name="Castelle C.J."/>
            <person name="Probst A.J."/>
            <person name="Thomas B.C."/>
            <person name="Singh A."/>
            <person name="Wilkins M.J."/>
            <person name="Karaoz U."/>
            <person name="Brodie E.L."/>
            <person name="Williams K.H."/>
            <person name="Hubbard S.S."/>
            <person name="Banfield J.F."/>
        </authorList>
    </citation>
    <scope>NUCLEOTIDE SEQUENCE [LARGE SCALE GENOMIC DNA]</scope>
</reference>
<dbReference type="GO" id="GO:0051301">
    <property type="term" value="P:cell division"/>
    <property type="evidence" value="ECO:0007669"/>
    <property type="project" value="InterPro"/>
</dbReference>
<dbReference type="Pfam" id="PF01098">
    <property type="entry name" value="FTSW_RODA_SPOVE"/>
    <property type="match status" value="1"/>
</dbReference>
<feature type="transmembrane region" description="Helical" evidence="16">
    <location>
        <begin position="54"/>
        <end position="73"/>
    </location>
</feature>
<dbReference type="InterPro" id="IPR001182">
    <property type="entry name" value="FtsW/RodA"/>
</dbReference>
<keyword evidence="5" id="KW-0133">Cell shape</keyword>
<comment type="catalytic activity">
    <reaction evidence="15">
        <text>[GlcNAc-(1-&gt;4)-Mur2Ac(oyl-L-Ala-gamma-D-Glu-L-Lys-D-Ala-D-Ala)](n)-di-trans,octa-cis-undecaprenyl diphosphate + beta-D-GlcNAc-(1-&gt;4)-Mur2Ac(oyl-L-Ala-gamma-D-Glu-L-Lys-D-Ala-D-Ala)-di-trans,octa-cis-undecaprenyl diphosphate = [GlcNAc-(1-&gt;4)-Mur2Ac(oyl-L-Ala-gamma-D-Glu-L-Lys-D-Ala-D-Ala)](n+1)-di-trans,octa-cis-undecaprenyl diphosphate + di-trans,octa-cis-undecaprenyl diphosphate + H(+)</text>
        <dbReference type="Rhea" id="RHEA:23708"/>
        <dbReference type="Rhea" id="RHEA-COMP:9602"/>
        <dbReference type="Rhea" id="RHEA-COMP:9603"/>
        <dbReference type="ChEBI" id="CHEBI:15378"/>
        <dbReference type="ChEBI" id="CHEBI:58405"/>
        <dbReference type="ChEBI" id="CHEBI:60033"/>
        <dbReference type="ChEBI" id="CHEBI:78435"/>
        <dbReference type="EC" id="2.4.99.28"/>
    </reaction>
</comment>
<dbReference type="PANTHER" id="PTHR30474">
    <property type="entry name" value="CELL CYCLE PROTEIN"/>
    <property type="match status" value="1"/>
</dbReference>
<keyword evidence="2" id="KW-0328">Glycosyltransferase</keyword>
<feature type="transmembrane region" description="Helical" evidence="16">
    <location>
        <begin position="168"/>
        <end position="184"/>
    </location>
</feature>
<evidence type="ECO:0000256" key="2">
    <source>
        <dbReference type="ARBA" id="ARBA00022676"/>
    </source>
</evidence>
<gene>
    <name evidence="17" type="ORF">A3B16_00860</name>
</gene>
<evidence type="ECO:0000256" key="13">
    <source>
        <dbReference type="ARBA" id="ARBA00041418"/>
    </source>
</evidence>
<feature type="transmembrane region" description="Helical" evidence="16">
    <location>
        <begin position="12"/>
        <end position="34"/>
    </location>
</feature>
<feature type="transmembrane region" description="Helical" evidence="16">
    <location>
        <begin position="191"/>
        <end position="210"/>
    </location>
</feature>
<evidence type="ECO:0000256" key="14">
    <source>
        <dbReference type="ARBA" id="ARBA00044770"/>
    </source>
</evidence>
<evidence type="ECO:0000256" key="15">
    <source>
        <dbReference type="ARBA" id="ARBA00049902"/>
    </source>
</evidence>
<evidence type="ECO:0000313" key="18">
    <source>
        <dbReference type="Proteomes" id="UP000177722"/>
    </source>
</evidence>
<evidence type="ECO:0000256" key="4">
    <source>
        <dbReference type="ARBA" id="ARBA00022692"/>
    </source>
</evidence>
<organism evidence="17 18">
    <name type="scientific">Candidatus Zambryskibacteria bacterium RIFCSPLOWO2_01_FULL_45_43</name>
    <dbReference type="NCBI Taxonomy" id="1802762"/>
    <lineage>
        <taxon>Bacteria</taxon>
        <taxon>Candidatus Zambryskiibacteriota</taxon>
    </lineage>
</organism>
<keyword evidence="8 16" id="KW-0472">Membrane</keyword>
<evidence type="ECO:0000256" key="1">
    <source>
        <dbReference type="ARBA" id="ARBA00004141"/>
    </source>
</evidence>
<evidence type="ECO:0000256" key="7">
    <source>
        <dbReference type="ARBA" id="ARBA00022989"/>
    </source>
</evidence>
<evidence type="ECO:0000256" key="12">
    <source>
        <dbReference type="ARBA" id="ARBA00041185"/>
    </source>
</evidence>
<proteinExistence type="inferred from homology"/>
<dbReference type="GO" id="GO:0008955">
    <property type="term" value="F:peptidoglycan glycosyltransferase activity"/>
    <property type="evidence" value="ECO:0007669"/>
    <property type="project" value="UniProtKB-EC"/>
</dbReference>